<evidence type="ECO:0000259" key="9">
    <source>
        <dbReference type="PROSITE" id="PS51194"/>
    </source>
</evidence>
<dbReference type="PROSITE" id="PS51194">
    <property type="entry name" value="HELICASE_CTER"/>
    <property type="match status" value="1"/>
</dbReference>
<protein>
    <recommendedName>
        <fullName evidence="1">RNA helicase</fullName>
        <ecNumber evidence="1">3.6.4.13</ecNumber>
    </recommendedName>
</protein>
<organism evidence="11">
    <name type="scientific">Amphimedon queenslandica</name>
    <name type="common">Sponge</name>
    <dbReference type="NCBI Taxonomy" id="400682"/>
    <lineage>
        <taxon>Eukaryota</taxon>
        <taxon>Metazoa</taxon>
        <taxon>Porifera</taxon>
        <taxon>Demospongiae</taxon>
        <taxon>Heteroscleromorpha</taxon>
        <taxon>Haplosclerida</taxon>
        <taxon>Niphatidae</taxon>
        <taxon>Amphimedon</taxon>
    </lineage>
</organism>
<dbReference type="InterPro" id="IPR027417">
    <property type="entry name" value="P-loop_NTPase"/>
</dbReference>
<feature type="domain" description="Helicase ATP-binding" evidence="8">
    <location>
        <begin position="36"/>
        <end position="207"/>
    </location>
</feature>
<keyword evidence="2 7" id="KW-0547">Nucleotide-binding</keyword>
<dbReference type="SUPFAM" id="SSF52540">
    <property type="entry name" value="P-loop containing nucleoside triphosphate hydrolases"/>
    <property type="match status" value="2"/>
</dbReference>
<evidence type="ECO:0000256" key="1">
    <source>
        <dbReference type="ARBA" id="ARBA00012552"/>
    </source>
</evidence>
<name>A0A1X7UUQ6_AMPQE</name>
<evidence type="ECO:0000256" key="5">
    <source>
        <dbReference type="ARBA" id="ARBA00022840"/>
    </source>
</evidence>
<dbReference type="GO" id="GO:0005524">
    <property type="term" value="F:ATP binding"/>
    <property type="evidence" value="ECO:0007669"/>
    <property type="project" value="UniProtKB-KW"/>
</dbReference>
<reference evidence="11" key="2">
    <citation type="submission" date="2017-05" db="UniProtKB">
        <authorList>
            <consortium name="EnsemblMetazoa"/>
        </authorList>
    </citation>
    <scope>IDENTIFICATION</scope>
</reference>
<dbReference type="OrthoDB" id="10261904at2759"/>
<dbReference type="STRING" id="400682.A0A1X7UUQ6"/>
<dbReference type="PANTHER" id="PTHR47959:SF24">
    <property type="entry name" value="ATP-DEPENDENT RNA HELICASE"/>
    <property type="match status" value="1"/>
</dbReference>
<keyword evidence="4 7" id="KW-0347">Helicase</keyword>
<dbReference type="InterPro" id="IPR011545">
    <property type="entry name" value="DEAD/DEAH_box_helicase_dom"/>
</dbReference>
<gene>
    <name evidence="11" type="primary">100631403</name>
</gene>
<dbReference type="PANTHER" id="PTHR47959">
    <property type="entry name" value="ATP-DEPENDENT RNA HELICASE RHLE-RELATED"/>
    <property type="match status" value="1"/>
</dbReference>
<dbReference type="FunFam" id="3.40.50.300:FF:000892">
    <property type="entry name" value="probable ATP-dependent RNA helicase DDX49"/>
    <property type="match status" value="1"/>
</dbReference>
<evidence type="ECO:0000313" key="12">
    <source>
        <dbReference type="Proteomes" id="UP000007879"/>
    </source>
</evidence>
<dbReference type="EnsemblMetazoa" id="XM_019996734.1">
    <property type="protein sequence ID" value="XP_019852293.1"/>
    <property type="gene ID" value="LOC100631403"/>
</dbReference>
<dbReference type="SMART" id="SM00490">
    <property type="entry name" value="HELICc"/>
    <property type="match status" value="1"/>
</dbReference>
<dbReference type="Pfam" id="PF00271">
    <property type="entry name" value="Helicase_C"/>
    <property type="match status" value="1"/>
</dbReference>
<dbReference type="InterPro" id="IPR014014">
    <property type="entry name" value="RNA_helicase_DEAD_Q_motif"/>
</dbReference>
<keyword evidence="12" id="KW-1185">Reference proteome</keyword>
<proteinExistence type="inferred from homology"/>
<feature type="short sequence motif" description="Q motif" evidence="6">
    <location>
        <begin position="5"/>
        <end position="33"/>
    </location>
</feature>
<dbReference type="GO" id="GO:0016787">
    <property type="term" value="F:hydrolase activity"/>
    <property type="evidence" value="ECO:0007669"/>
    <property type="project" value="UniProtKB-KW"/>
</dbReference>
<dbReference type="InterPro" id="IPR014001">
    <property type="entry name" value="Helicase_ATP-bd"/>
</dbReference>
<evidence type="ECO:0000256" key="4">
    <source>
        <dbReference type="ARBA" id="ARBA00022806"/>
    </source>
</evidence>
<dbReference type="KEGG" id="aqu:100631403"/>
<dbReference type="CDD" id="cd17955">
    <property type="entry name" value="DEADc_DDX49"/>
    <property type="match status" value="1"/>
</dbReference>
<evidence type="ECO:0000256" key="7">
    <source>
        <dbReference type="RuleBase" id="RU000492"/>
    </source>
</evidence>
<keyword evidence="5 7" id="KW-0067">ATP-binding</keyword>
<dbReference type="eggNOG" id="KOG0340">
    <property type="taxonomic scope" value="Eukaryota"/>
</dbReference>
<dbReference type="PROSITE" id="PS51195">
    <property type="entry name" value="Q_MOTIF"/>
    <property type="match status" value="1"/>
</dbReference>
<keyword evidence="3 7" id="KW-0378">Hydrolase</keyword>
<dbReference type="InterPro" id="IPR050079">
    <property type="entry name" value="DEAD_box_RNA_helicase"/>
</dbReference>
<dbReference type="PROSITE" id="PS00039">
    <property type="entry name" value="DEAD_ATP_HELICASE"/>
    <property type="match status" value="1"/>
</dbReference>
<evidence type="ECO:0000256" key="3">
    <source>
        <dbReference type="ARBA" id="ARBA00022801"/>
    </source>
</evidence>
<accession>A0A1X7UUQ6</accession>
<reference evidence="12" key="1">
    <citation type="journal article" date="2010" name="Nature">
        <title>The Amphimedon queenslandica genome and the evolution of animal complexity.</title>
        <authorList>
            <person name="Srivastava M."/>
            <person name="Simakov O."/>
            <person name="Chapman J."/>
            <person name="Fahey B."/>
            <person name="Gauthier M.E."/>
            <person name="Mitros T."/>
            <person name="Richards G.S."/>
            <person name="Conaco C."/>
            <person name="Dacre M."/>
            <person name="Hellsten U."/>
            <person name="Larroux C."/>
            <person name="Putnam N.H."/>
            <person name="Stanke M."/>
            <person name="Adamska M."/>
            <person name="Darling A."/>
            <person name="Degnan S.M."/>
            <person name="Oakley T.H."/>
            <person name="Plachetzki D.C."/>
            <person name="Zhai Y."/>
            <person name="Adamski M."/>
            <person name="Calcino A."/>
            <person name="Cummins S.F."/>
            <person name="Goodstein D.M."/>
            <person name="Harris C."/>
            <person name="Jackson D.J."/>
            <person name="Leys S.P."/>
            <person name="Shu S."/>
            <person name="Woodcroft B.J."/>
            <person name="Vervoort M."/>
            <person name="Kosik K.S."/>
            <person name="Manning G."/>
            <person name="Degnan B.M."/>
            <person name="Rokhsar D.S."/>
        </authorList>
    </citation>
    <scope>NUCLEOTIDE SEQUENCE [LARGE SCALE GENOMIC DNA]</scope>
</reference>
<dbReference type="Gene3D" id="3.40.50.300">
    <property type="entry name" value="P-loop containing nucleotide triphosphate hydrolases"/>
    <property type="match status" value="2"/>
</dbReference>
<dbReference type="EnsemblMetazoa" id="Aqu2.1.31401_001">
    <property type="protein sequence ID" value="Aqu2.1.31401_001"/>
    <property type="gene ID" value="Aqu2.1.31401"/>
</dbReference>
<dbReference type="InterPro" id="IPR000629">
    <property type="entry name" value="RNA-helicase_DEAD-box_CS"/>
</dbReference>
<dbReference type="InterPro" id="IPR001650">
    <property type="entry name" value="Helicase_C-like"/>
</dbReference>
<dbReference type="SMART" id="SM00487">
    <property type="entry name" value="DEXDc"/>
    <property type="match status" value="1"/>
</dbReference>
<comment type="similarity">
    <text evidence="7">Belongs to the DEAD box helicase family.</text>
</comment>
<dbReference type="EC" id="3.6.4.13" evidence="1"/>
<feature type="domain" description="DEAD-box RNA helicase Q" evidence="10">
    <location>
        <begin position="5"/>
        <end position="33"/>
    </location>
</feature>
<feature type="domain" description="Helicase C-terminal" evidence="9">
    <location>
        <begin position="238"/>
        <end position="381"/>
    </location>
</feature>
<dbReference type="AlphaFoldDB" id="A0A1X7UUQ6"/>
<evidence type="ECO:0000259" key="10">
    <source>
        <dbReference type="PROSITE" id="PS51195"/>
    </source>
</evidence>
<evidence type="ECO:0000256" key="6">
    <source>
        <dbReference type="PROSITE-ProRule" id="PRU00552"/>
    </source>
</evidence>
<dbReference type="GO" id="GO:0003676">
    <property type="term" value="F:nucleic acid binding"/>
    <property type="evidence" value="ECO:0007669"/>
    <property type="project" value="InterPro"/>
</dbReference>
<dbReference type="Pfam" id="PF00270">
    <property type="entry name" value="DEAD"/>
    <property type="match status" value="1"/>
</dbReference>
<dbReference type="PROSITE" id="PS51192">
    <property type="entry name" value="HELICASE_ATP_BIND_1"/>
    <property type="match status" value="1"/>
</dbReference>
<dbReference type="GO" id="GO:0005829">
    <property type="term" value="C:cytosol"/>
    <property type="evidence" value="ECO:0007669"/>
    <property type="project" value="TreeGrafter"/>
</dbReference>
<evidence type="ECO:0000256" key="2">
    <source>
        <dbReference type="ARBA" id="ARBA00022741"/>
    </source>
</evidence>
<evidence type="ECO:0000259" key="8">
    <source>
        <dbReference type="PROSITE" id="PS51192"/>
    </source>
</evidence>
<dbReference type="CDD" id="cd18787">
    <property type="entry name" value="SF2_C_DEAD"/>
    <property type="match status" value="1"/>
</dbReference>
<dbReference type="InParanoid" id="A0A1X7UUQ6"/>
<sequence length="438" mass="49307">MADSCTFSSLGLSSWLVRQCEGLGFKEATPVQKNCIPPIMEGRDCIGSAKTGSGKTAAFALPILHSLSRDPYGIYALVLTPTRELAYQISDQFCVLGKHIGVKSEVIVGGVDMMVQALALSRRPHIVVATPGRLADHLQSTDTVFMEKIKYLVLDEADRLLEKCFEDDLSVIFERLPEKRQTLLFSATLTDSLNRLKELSTTPPFCWEAPKEISTVDSLDQHYVLIPAQVKDCYLITLLDQFHDVDKKTIILFTDTCRNCEIYGLLLKQLEFPNVTLHSLMTQRRRLSSLAMFKSRQVRILVATDVASRGLDIPLVGVVINLNIPASSKDYIHRVGRTARAGHGGQAISLMTQYDVTRVKNIENDIKTELVEYPIEEDIALKNLSVVTMAKREVDIKLSETDFGKKRRTNILKRKQLLMKHKMLKKKRKQSRKNSNSN</sequence>
<evidence type="ECO:0000313" key="11">
    <source>
        <dbReference type="EnsemblMetazoa" id="Aqu2.1.31401_001"/>
    </source>
</evidence>
<dbReference type="GO" id="GO:0003724">
    <property type="term" value="F:RNA helicase activity"/>
    <property type="evidence" value="ECO:0007669"/>
    <property type="project" value="UniProtKB-EC"/>
</dbReference>
<dbReference type="Proteomes" id="UP000007879">
    <property type="component" value="Unassembled WGS sequence"/>
</dbReference>